<sequence>MKPLTKPVILISAFFILMMAAACKKDSDKNNDKAAIVIEGFKMKDVAGNDFGRYGPEDNDWTFKNTLNAREMALFDFVPAGVNLNNTVETAISDYSLMPSPNPCTYDQYFQLSLADSVLVKVVVVNNKLDVLQRTAVKGKGYLGFRLFYGDTLQFPDKSSLRVYYSFSAQNKENYKTGYGDIKICRGGIYGVVSSCFP</sequence>
<accession>A0A1V9EAN3</accession>
<proteinExistence type="predicted"/>
<dbReference type="STRING" id="354355.SAMN05660816_03400"/>
<keyword evidence="1" id="KW-0732">Signal</keyword>
<evidence type="ECO:0000256" key="1">
    <source>
        <dbReference type="SAM" id="SignalP"/>
    </source>
</evidence>
<evidence type="ECO:0000313" key="2">
    <source>
        <dbReference type="EMBL" id="OQP43173.1"/>
    </source>
</evidence>
<organism evidence="2 3">
    <name type="scientific">Niastella yeongjuensis</name>
    <dbReference type="NCBI Taxonomy" id="354355"/>
    <lineage>
        <taxon>Bacteria</taxon>
        <taxon>Pseudomonadati</taxon>
        <taxon>Bacteroidota</taxon>
        <taxon>Chitinophagia</taxon>
        <taxon>Chitinophagales</taxon>
        <taxon>Chitinophagaceae</taxon>
        <taxon>Niastella</taxon>
    </lineage>
</organism>
<name>A0A1V9EAN3_9BACT</name>
<dbReference type="Proteomes" id="UP000192610">
    <property type="component" value="Unassembled WGS sequence"/>
</dbReference>
<dbReference type="PROSITE" id="PS51257">
    <property type="entry name" value="PROKAR_LIPOPROTEIN"/>
    <property type="match status" value="1"/>
</dbReference>
<dbReference type="OrthoDB" id="10013065at2"/>
<feature type="signal peptide" evidence="1">
    <location>
        <begin position="1"/>
        <end position="24"/>
    </location>
</feature>
<dbReference type="RefSeq" id="WP_081203589.1">
    <property type="nucleotide sequence ID" value="NZ_FOCZ01000005.1"/>
</dbReference>
<keyword evidence="3" id="KW-1185">Reference proteome</keyword>
<dbReference type="EMBL" id="LVXG01000056">
    <property type="protein sequence ID" value="OQP43173.1"/>
    <property type="molecule type" value="Genomic_DNA"/>
</dbReference>
<comment type="caution">
    <text evidence="2">The sequence shown here is derived from an EMBL/GenBank/DDBJ whole genome shotgun (WGS) entry which is preliminary data.</text>
</comment>
<feature type="chain" id="PRO_5010742650" evidence="1">
    <location>
        <begin position="25"/>
        <end position="198"/>
    </location>
</feature>
<protein>
    <submittedName>
        <fullName evidence="2">Uncharacterized protein</fullName>
    </submittedName>
</protein>
<gene>
    <name evidence="2" type="ORF">A4H97_13655</name>
</gene>
<evidence type="ECO:0000313" key="3">
    <source>
        <dbReference type="Proteomes" id="UP000192610"/>
    </source>
</evidence>
<dbReference type="AlphaFoldDB" id="A0A1V9EAN3"/>
<reference evidence="3" key="1">
    <citation type="submission" date="2016-04" db="EMBL/GenBank/DDBJ databases">
        <authorList>
            <person name="Chen L."/>
            <person name="Zhuang W."/>
            <person name="Wang G."/>
        </authorList>
    </citation>
    <scope>NUCLEOTIDE SEQUENCE [LARGE SCALE GENOMIC DNA]</scope>
    <source>
        <strain evidence="3">17621</strain>
    </source>
</reference>